<protein>
    <submittedName>
        <fullName evidence="2">Uncharacterized protein</fullName>
    </submittedName>
</protein>
<dbReference type="RefSeq" id="XP_003285618.1">
    <property type="nucleotide sequence ID" value="XM_003285570.1"/>
</dbReference>
<dbReference type="GeneID" id="10499034"/>
<dbReference type="OrthoDB" id="24162at2759"/>
<evidence type="ECO:0000256" key="1">
    <source>
        <dbReference type="ARBA" id="ARBA00022737"/>
    </source>
</evidence>
<dbReference type="InterPro" id="IPR051251">
    <property type="entry name" value="STK_FNIP-Repeat"/>
</dbReference>
<proteinExistence type="predicted"/>
<dbReference type="AlphaFoldDB" id="F0ZDV3"/>
<gene>
    <name evidence="2" type="ORF">DICPUDRAFT_76519</name>
</gene>
<dbReference type="PANTHER" id="PTHR32134:SF180">
    <property type="entry name" value="FNIP REPEAT-CONTAINING PROTEIN"/>
    <property type="match status" value="1"/>
</dbReference>
<dbReference type="KEGG" id="dpp:DICPUDRAFT_76519"/>
<evidence type="ECO:0000313" key="3">
    <source>
        <dbReference type="Proteomes" id="UP000001064"/>
    </source>
</evidence>
<dbReference type="Proteomes" id="UP000001064">
    <property type="component" value="Unassembled WGS sequence"/>
</dbReference>
<dbReference type="InParanoid" id="F0ZDV3"/>
<dbReference type="VEuPathDB" id="AmoebaDB:DICPUDRAFT_76519"/>
<organism evidence="2 3">
    <name type="scientific">Dictyostelium purpureum</name>
    <name type="common">Slime mold</name>
    <dbReference type="NCBI Taxonomy" id="5786"/>
    <lineage>
        <taxon>Eukaryota</taxon>
        <taxon>Amoebozoa</taxon>
        <taxon>Evosea</taxon>
        <taxon>Eumycetozoa</taxon>
        <taxon>Dictyostelia</taxon>
        <taxon>Dictyosteliales</taxon>
        <taxon>Dictyosteliaceae</taxon>
        <taxon>Dictyostelium</taxon>
    </lineage>
</organism>
<dbReference type="PANTHER" id="PTHR32134">
    <property type="entry name" value="FNIP REPEAT-CONTAINING PROTEIN"/>
    <property type="match status" value="1"/>
</dbReference>
<dbReference type="Pfam" id="PF05725">
    <property type="entry name" value="FNIP"/>
    <property type="match status" value="2"/>
</dbReference>
<dbReference type="InterPro" id="IPR008615">
    <property type="entry name" value="FNIP"/>
</dbReference>
<name>F0ZDV3_DICPU</name>
<accession>F0ZDV3</accession>
<dbReference type="EMBL" id="GL870989">
    <property type="protein sequence ID" value="EGC37868.1"/>
    <property type="molecule type" value="Genomic_DNA"/>
</dbReference>
<reference evidence="3" key="1">
    <citation type="journal article" date="2011" name="Genome Biol.">
        <title>Comparative genomics of the social amoebae Dictyostelium discoideum and Dictyostelium purpureum.</title>
        <authorList>
            <consortium name="US DOE Joint Genome Institute (JGI-PGF)"/>
            <person name="Sucgang R."/>
            <person name="Kuo A."/>
            <person name="Tian X."/>
            <person name="Salerno W."/>
            <person name="Parikh A."/>
            <person name="Feasley C.L."/>
            <person name="Dalin E."/>
            <person name="Tu H."/>
            <person name="Huang E."/>
            <person name="Barry K."/>
            <person name="Lindquist E."/>
            <person name="Shapiro H."/>
            <person name="Bruce D."/>
            <person name="Schmutz J."/>
            <person name="Salamov A."/>
            <person name="Fey P."/>
            <person name="Gaudet P."/>
            <person name="Anjard C."/>
            <person name="Babu M.M."/>
            <person name="Basu S."/>
            <person name="Bushmanova Y."/>
            <person name="van der Wel H."/>
            <person name="Katoh-Kurasawa M."/>
            <person name="Dinh C."/>
            <person name="Coutinho P.M."/>
            <person name="Saito T."/>
            <person name="Elias M."/>
            <person name="Schaap P."/>
            <person name="Kay R.R."/>
            <person name="Henrissat B."/>
            <person name="Eichinger L."/>
            <person name="Rivero F."/>
            <person name="Putnam N.H."/>
            <person name="West C.M."/>
            <person name="Loomis W.F."/>
            <person name="Chisholm R.L."/>
            <person name="Shaulsky G."/>
            <person name="Strassmann J.E."/>
            <person name="Queller D.C."/>
            <person name="Kuspa A."/>
            <person name="Grigoriev I.V."/>
        </authorList>
    </citation>
    <scope>NUCLEOTIDE SEQUENCE [LARGE SCALE GENOMIC DNA]</scope>
    <source>
        <strain evidence="3">QSDP1</strain>
    </source>
</reference>
<keyword evidence="1" id="KW-0677">Repeat</keyword>
<evidence type="ECO:0000313" key="2">
    <source>
        <dbReference type="EMBL" id="EGC37868.1"/>
    </source>
</evidence>
<keyword evidence="3" id="KW-1185">Reference proteome</keyword>
<sequence length="166" mass="18795">MTVKLIFDIYNSGRSPPSKNIDPSNLNEQTPIPSTIKYLDLIIDKPTSLHFIPSSVEYLTLSSYNHPTFPKEIPPTVKCLSMPYFNHPISIDSIPRTLKALVLDSHNHPIIKNSIPESIKVLHLLSYTHDFEESSIPDSVKVLFLCDNFNLLEYGESIPSSIKIFK</sequence>